<keyword evidence="2" id="KW-0812">Transmembrane</keyword>
<keyword evidence="2" id="KW-1133">Transmembrane helix</keyword>
<organism evidence="3 4">
    <name type="scientific">Micromonospora auratinigra</name>
    <dbReference type="NCBI Taxonomy" id="261654"/>
    <lineage>
        <taxon>Bacteria</taxon>
        <taxon>Bacillati</taxon>
        <taxon>Actinomycetota</taxon>
        <taxon>Actinomycetes</taxon>
        <taxon>Micromonosporales</taxon>
        <taxon>Micromonosporaceae</taxon>
        <taxon>Micromonospora</taxon>
    </lineage>
</organism>
<evidence type="ECO:0000256" key="1">
    <source>
        <dbReference type="SAM" id="Coils"/>
    </source>
</evidence>
<evidence type="ECO:0000313" key="3">
    <source>
        <dbReference type="EMBL" id="SBT40626.1"/>
    </source>
</evidence>
<keyword evidence="1" id="KW-0175">Coiled coil</keyword>
<keyword evidence="4" id="KW-1185">Reference proteome</keyword>
<dbReference type="PATRIC" id="fig|261654.4.peg.1354"/>
<reference evidence="4" key="1">
    <citation type="submission" date="2016-06" db="EMBL/GenBank/DDBJ databases">
        <authorList>
            <person name="Varghese N."/>
            <person name="Submissions Spin"/>
        </authorList>
    </citation>
    <scope>NUCLEOTIDE SEQUENCE [LARGE SCALE GENOMIC DNA]</scope>
    <source>
        <strain evidence="4">DSM 44815</strain>
    </source>
</reference>
<dbReference type="STRING" id="261654.GA0070611_1329"/>
<sequence>MSSKKRPFALWVGREEDRTIVALRPMTLSGSKSGQSDEKGALSRTVVPEGTTVKSGGGFTAFLTLLAVAGALASCIAGTPWAVRIGLVVLAFILFACSANLASGEVTVARLQPDEHLIFDHPDDRQQVDRLTDFAKRIDHKAPALQQVIPQAEARETLARALWQGTGLLARQRDVRAVIDDLDEQDTNGLPSDSVAVRELAAQRERALLALDGLKAELEELESVFAAVVEASDEFAREQEIREATRRAEDVLAGFAAPGRVSPEDESDRLANHTLAVVEGYRSLTHLYADKA</sequence>
<evidence type="ECO:0000313" key="4">
    <source>
        <dbReference type="Proteomes" id="UP000199385"/>
    </source>
</evidence>
<dbReference type="RefSeq" id="WP_157740225.1">
    <property type="nucleotide sequence ID" value="NZ_LT594323.1"/>
</dbReference>
<dbReference type="AlphaFoldDB" id="A0A1A8Z9Z3"/>
<name>A0A1A8Z9Z3_9ACTN</name>
<accession>A0A1A8Z9Z3</accession>
<feature type="transmembrane region" description="Helical" evidence="2">
    <location>
        <begin position="59"/>
        <end position="79"/>
    </location>
</feature>
<proteinExistence type="predicted"/>
<gene>
    <name evidence="3" type="ORF">GA0070611_1329</name>
</gene>
<dbReference type="OrthoDB" id="3381349at2"/>
<feature type="coiled-coil region" evidence="1">
    <location>
        <begin position="197"/>
        <end position="231"/>
    </location>
</feature>
<keyword evidence="2" id="KW-0472">Membrane</keyword>
<dbReference type="EMBL" id="LT594323">
    <property type="protein sequence ID" value="SBT40626.1"/>
    <property type="molecule type" value="Genomic_DNA"/>
</dbReference>
<dbReference type="Proteomes" id="UP000199385">
    <property type="component" value="Chromosome I"/>
</dbReference>
<feature type="transmembrane region" description="Helical" evidence="2">
    <location>
        <begin position="85"/>
        <end position="102"/>
    </location>
</feature>
<evidence type="ECO:0000256" key="2">
    <source>
        <dbReference type="SAM" id="Phobius"/>
    </source>
</evidence>
<protein>
    <submittedName>
        <fullName evidence="3">Uncharacterized protein</fullName>
    </submittedName>
</protein>